<dbReference type="InterPro" id="IPR002698">
    <property type="entry name" value="FTHF_cligase"/>
</dbReference>
<dbReference type="PIRSF" id="PIRSF006806">
    <property type="entry name" value="FTHF_cligase"/>
    <property type="match status" value="1"/>
</dbReference>
<protein>
    <recommendedName>
        <fullName evidence="5">5-formyltetrahydrofolate cyclo-ligase</fullName>
        <ecNumber evidence="5">6.3.3.2</ecNumber>
    </recommendedName>
</protein>
<evidence type="ECO:0000256" key="3">
    <source>
        <dbReference type="ARBA" id="ARBA00022840"/>
    </source>
</evidence>
<dbReference type="EMBL" id="AKKV01000026">
    <property type="protein sequence ID" value="EIT85168.1"/>
    <property type="molecule type" value="Genomic_DNA"/>
</dbReference>
<dbReference type="InterPro" id="IPR037171">
    <property type="entry name" value="NagB/RpiA_transferase-like"/>
</dbReference>
<evidence type="ECO:0000313" key="7">
    <source>
        <dbReference type="Proteomes" id="UP000004080"/>
    </source>
</evidence>
<dbReference type="OrthoDB" id="9801938at2"/>
<comment type="caution">
    <text evidence="6">The sequence shown here is derived from an EMBL/GenBank/DDBJ whole genome shotgun (WGS) entry which is preliminary data.</text>
</comment>
<comment type="catalytic activity">
    <reaction evidence="5">
        <text>(6S)-5-formyl-5,6,7,8-tetrahydrofolate + ATP = (6R)-5,10-methenyltetrahydrofolate + ADP + phosphate</text>
        <dbReference type="Rhea" id="RHEA:10488"/>
        <dbReference type="ChEBI" id="CHEBI:30616"/>
        <dbReference type="ChEBI" id="CHEBI:43474"/>
        <dbReference type="ChEBI" id="CHEBI:57455"/>
        <dbReference type="ChEBI" id="CHEBI:57457"/>
        <dbReference type="ChEBI" id="CHEBI:456216"/>
        <dbReference type="EC" id="6.3.3.2"/>
    </reaction>
</comment>
<reference evidence="6 7" key="1">
    <citation type="journal article" date="2012" name="J. Bacteriol.">
        <title>Genome of Bacillus macauensis ZFHKF-1, a Long-Chain-Forming Bacterium.</title>
        <authorList>
            <person name="Cai L."/>
            <person name="Zhang T."/>
        </authorList>
    </citation>
    <scope>NUCLEOTIDE SEQUENCE [LARGE SCALE GENOMIC DNA]</scope>
    <source>
        <strain evidence="6 7">ZFHKF-1</strain>
    </source>
</reference>
<dbReference type="PATRIC" id="fig|1196324.3.peg.2150"/>
<dbReference type="GO" id="GO:0005524">
    <property type="term" value="F:ATP binding"/>
    <property type="evidence" value="ECO:0007669"/>
    <property type="project" value="UniProtKB-KW"/>
</dbReference>
<dbReference type="PANTHER" id="PTHR23407">
    <property type="entry name" value="ATPASE INHIBITOR/5-FORMYLTETRAHYDROFOLATE CYCLO-LIGASE"/>
    <property type="match status" value="1"/>
</dbReference>
<feature type="binding site" evidence="4">
    <location>
        <position position="49"/>
    </location>
    <ligand>
        <name>substrate</name>
    </ligand>
</feature>
<evidence type="ECO:0000256" key="4">
    <source>
        <dbReference type="PIRSR" id="PIRSR006806-1"/>
    </source>
</evidence>
<dbReference type="GO" id="GO:0009396">
    <property type="term" value="P:folic acid-containing compound biosynthetic process"/>
    <property type="evidence" value="ECO:0007669"/>
    <property type="project" value="TreeGrafter"/>
</dbReference>
<dbReference type="EC" id="6.3.3.2" evidence="5"/>
<dbReference type="STRING" id="1196324.A374_10510"/>
<dbReference type="NCBIfam" id="TIGR02727">
    <property type="entry name" value="MTHFS_bact"/>
    <property type="match status" value="1"/>
</dbReference>
<dbReference type="PANTHER" id="PTHR23407:SF1">
    <property type="entry name" value="5-FORMYLTETRAHYDROFOLATE CYCLO-LIGASE"/>
    <property type="match status" value="1"/>
</dbReference>
<comment type="similarity">
    <text evidence="1 5">Belongs to the 5-formyltetrahydrofolate cyclo-ligase family.</text>
</comment>
<dbReference type="Pfam" id="PF01812">
    <property type="entry name" value="5-FTHF_cyc-lig"/>
    <property type="match status" value="1"/>
</dbReference>
<dbReference type="Proteomes" id="UP000004080">
    <property type="component" value="Unassembled WGS sequence"/>
</dbReference>
<evidence type="ECO:0000256" key="5">
    <source>
        <dbReference type="RuleBase" id="RU361279"/>
    </source>
</evidence>
<evidence type="ECO:0000256" key="2">
    <source>
        <dbReference type="ARBA" id="ARBA00022741"/>
    </source>
</evidence>
<sequence length="189" mass="21401">MDKAALRSDMKKRLQNVSTDEHLVRADCITNKVVGMKEWQQAQTVSITISRAFEVSTKALIEASWAQGKRVCAPKCVNPSQRTMQFFEITSWDDLENVYLDLYEPKATCRLLSRNEIDLIIVPGLVFSPSGQRIGFGGGYYDRYLADYHGMTLALAYAFQVMEDIPAEPFDVNVQCLVTDEQIYTVEAQ</sequence>
<dbReference type="eggNOG" id="COG0212">
    <property type="taxonomic scope" value="Bacteria"/>
</dbReference>
<gene>
    <name evidence="6" type="ORF">A374_10510</name>
</gene>
<proteinExistence type="inferred from homology"/>
<feature type="binding site" evidence="4">
    <location>
        <begin position="3"/>
        <end position="7"/>
    </location>
    <ligand>
        <name>ATP</name>
        <dbReference type="ChEBI" id="CHEBI:30616"/>
    </ligand>
</feature>
<dbReference type="GO" id="GO:0035999">
    <property type="term" value="P:tetrahydrofolate interconversion"/>
    <property type="evidence" value="ECO:0007669"/>
    <property type="project" value="TreeGrafter"/>
</dbReference>
<accession>I8UED7</accession>
<name>I8UED7_9BACL</name>
<evidence type="ECO:0000256" key="1">
    <source>
        <dbReference type="ARBA" id="ARBA00010638"/>
    </source>
</evidence>
<dbReference type="GO" id="GO:0030272">
    <property type="term" value="F:5-formyltetrahydrofolate cyclo-ligase activity"/>
    <property type="evidence" value="ECO:0007669"/>
    <property type="project" value="UniProtKB-EC"/>
</dbReference>
<organism evidence="6 7">
    <name type="scientific">Fictibacillus macauensis ZFHKF-1</name>
    <dbReference type="NCBI Taxonomy" id="1196324"/>
    <lineage>
        <taxon>Bacteria</taxon>
        <taxon>Bacillati</taxon>
        <taxon>Bacillota</taxon>
        <taxon>Bacilli</taxon>
        <taxon>Bacillales</taxon>
        <taxon>Fictibacillaceae</taxon>
        <taxon>Fictibacillus</taxon>
    </lineage>
</organism>
<keyword evidence="2 4" id="KW-0547">Nucleotide-binding</keyword>
<dbReference type="RefSeq" id="WP_007202186.1">
    <property type="nucleotide sequence ID" value="NZ_AKKV01000026.1"/>
</dbReference>
<keyword evidence="7" id="KW-1185">Reference proteome</keyword>
<comment type="cofactor">
    <cofactor evidence="5">
        <name>Mg(2+)</name>
        <dbReference type="ChEBI" id="CHEBI:18420"/>
    </cofactor>
</comment>
<dbReference type="InterPro" id="IPR024185">
    <property type="entry name" value="FTHF_cligase-like_sf"/>
</dbReference>
<dbReference type="GO" id="GO:0046872">
    <property type="term" value="F:metal ion binding"/>
    <property type="evidence" value="ECO:0007669"/>
    <property type="project" value="UniProtKB-KW"/>
</dbReference>
<dbReference type="SUPFAM" id="SSF100950">
    <property type="entry name" value="NagB/RpiA/CoA transferase-like"/>
    <property type="match status" value="1"/>
</dbReference>
<keyword evidence="5" id="KW-0479">Metal-binding</keyword>
<keyword evidence="3 4" id="KW-0067">ATP-binding</keyword>
<evidence type="ECO:0000313" key="6">
    <source>
        <dbReference type="EMBL" id="EIT85168.1"/>
    </source>
</evidence>
<dbReference type="AlphaFoldDB" id="I8UED7"/>
<feature type="binding site" evidence="4">
    <location>
        <position position="54"/>
    </location>
    <ligand>
        <name>substrate</name>
    </ligand>
</feature>
<dbReference type="Gene3D" id="3.40.50.10420">
    <property type="entry name" value="NagB/RpiA/CoA transferase-like"/>
    <property type="match status" value="1"/>
</dbReference>
<keyword evidence="6" id="KW-0436">Ligase</keyword>
<feature type="binding site" evidence="4">
    <location>
        <begin position="133"/>
        <end position="141"/>
    </location>
    <ligand>
        <name>ATP</name>
        <dbReference type="ChEBI" id="CHEBI:30616"/>
    </ligand>
</feature>
<keyword evidence="5" id="KW-0460">Magnesium</keyword>